<gene>
    <name evidence="1" type="ORF">SD70_19425</name>
</gene>
<dbReference type="Proteomes" id="UP000031967">
    <property type="component" value="Unassembled WGS sequence"/>
</dbReference>
<evidence type="ECO:0000313" key="1">
    <source>
        <dbReference type="EMBL" id="KIL39575.1"/>
    </source>
</evidence>
<keyword evidence="2" id="KW-1185">Reference proteome</keyword>
<dbReference type="EMBL" id="JXAK01000035">
    <property type="protein sequence ID" value="KIL39575.1"/>
    <property type="molecule type" value="Genomic_DNA"/>
</dbReference>
<organism evidence="1 2">
    <name type="scientific">Gordoniibacillus kamchatkensis</name>
    <dbReference type="NCBI Taxonomy" id="1590651"/>
    <lineage>
        <taxon>Bacteria</taxon>
        <taxon>Bacillati</taxon>
        <taxon>Bacillota</taxon>
        <taxon>Bacilli</taxon>
        <taxon>Bacillales</taxon>
        <taxon>Paenibacillaceae</taxon>
        <taxon>Gordoniibacillus</taxon>
    </lineage>
</organism>
<dbReference type="RefSeq" id="WP_041049180.1">
    <property type="nucleotide sequence ID" value="NZ_JXAK01000035.1"/>
</dbReference>
<evidence type="ECO:0008006" key="3">
    <source>
        <dbReference type="Google" id="ProtNLM"/>
    </source>
</evidence>
<reference evidence="1 2" key="1">
    <citation type="submission" date="2014-12" db="EMBL/GenBank/DDBJ databases">
        <title>Draft genome sequence of Paenibacillus kamchatkensis strain B-2647.</title>
        <authorList>
            <person name="Karlyshev A.V."/>
            <person name="Kudryashova E.B."/>
        </authorList>
    </citation>
    <scope>NUCLEOTIDE SEQUENCE [LARGE SCALE GENOMIC DNA]</scope>
    <source>
        <strain evidence="1 2">VKM B-2647</strain>
    </source>
</reference>
<proteinExistence type="predicted"/>
<evidence type="ECO:0000313" key="2">
    <source>
        <dbReference type="Proteomes" id="UP000031967"/>
    </source>
</evidence>
<name>A0ABR5AF46_9BACL</name>
<accession>A0ABR5AF46</accession>
<sequence length="136" mass="15949">MNVPSPEINKHVEMAGLSPLELAKLRAVTAVYARMLIMFYEYSLEKYLMTKECRTIEDCSSAIEGFSNSRESKDRIFTEVQSRLFNFIELERVCGNVGQATSIQEVQAFMKKFEANEHRLRRRVKVWLDRSLYRTK</sequence>
<comment type="caution">
    <text evidence="1">The sequence shown here is derived from an EMBL/GenBank/DDBJ whole genome shotgun (WGS) entry which is preliminary data.</text>
</comment>
<protein>
    <recommendedName>
        <fullName evidence="3">Four helix bundle protein</fullName>
    </recommendedName>
</protein>